<dbReference type="KEGG" id="csm:CSUB8521_1106"/>
<dbReference type="AlphaFoldDB" id="A0A0A8HA42"/>
<dbReference type="GO" id="GO:0016787">
    <property type="term" value="F:hydrolase activity"/>
    <property type="evidence" value="ECO:0007669"/>
    <property type="project" value="UniProtKB-KW"/>
</dbReference>
<dbReference type="InterPro" id="IPR038763">
    <property type="entry name" value="DHH_sf"/>
</dbReference>
<keyword evidence="1" id="KW-0378">Hydrolase</keyword>
<proteinExistence type="predicted"/>
<dbReference type="Proteomes" id="UP000031135">
    <property type="component" value="Chromosome"/>
</dbReference>
<dbReference type="OrthoDB" id="5800592at2"/>
<gene>
    <name evidence="1" type="ORF">CSUB8521_1106</name>
</gene>
<evidence type="ECO:0000313" key="2">
    <source>
        <dbReference type="Proteomes" id="UP000031135"/>
    </source>
</evidence>
<protein>
    <submittedName>
        <fullName evidence="1">DHH-type phosphohydrolase</fullName>
    </submittedName>
</protein>
<dbReference type="SUPFAM" id="SSF64182">
    <property type="entry name" value="DHH phosphoesterases"/>
    <property type="match status" value="1"/>
</dbReference>
<reference evidence="1 2" key="1">
    <citation type="journal article" date="2014" name="Genome Biol. Evol.">
        <title>Comparative Genomics of the Campylobacter lari Group.</title>
        <authorList>
            <person name="Miller W.G."/>
            <person name="Yee E."/>
            <person name="Chapman M.H."/>
            <person name="Smith T.P."/>
            <person name="Bono J.L."/>
            <person name="Huynh S."/>
            <person name="Parker C.T."/>
            <person name="Vandamme P."/>
            <person name="Luong K."/>
            <person name="Korlach J."/>
        </authorList>
    </citation>
    <scope>NUCLEOTIDE SEQUENCE [LARGE SCALE GENOMIC DNA]</scope>
    <source>
        <strain evidence="1 2">LMG 24374</strain>
    </source>
</reference>
<dbReference type="PANTHER" id="PTHR42146">
    <property type="entry name" value="3',5'-CYCLIC-NUCLEOTIDE PHOSPHODIESTERASE"/>
    <property type="match status" value="1"/>
</dbReference>
<sequence>MKIYHLSHTDLDGYACQYVLDFYFKNCYFYNSNYGKEINENFNVIFKNIEEDLKENPKEEFVILITDLNLTLSQCEDFQKAIEGKKIKLMLLDHHQSGLECMQKYPWYFLDDKRCATKIVYDFFSRCYGENKSLSQFVDVVNAVDIWLSEDDGFELGKVLLGMISGAKEINRVMFAQENIKYLFHLFDASRKYIQEANAHIRLDDDLHSLKKSFFKKEKNDTLSNLISHFVVEKLSAEKEKFSIFYKGYKGLLTSNIGNTSVIGNDFLMQNPEFDFFVDLSSRKTLSFRANNKIDVSLMAKSLVNGGGHKNASGGLFAAYKDSSNYDFIKAQFVDLIKSKELKENNHENKQS</sequence>
<evidence type="ECO:0000313" key="1">
    <source>
        <dbReference type="EMBL" id="AJC90941.1"/>
    </source>
</evidence>
<dbReference type="RefSeq" id="WP_039664142.1">
    <property type="nucleotide sequence ID" value="NZ_CP007772.1"/>
</dbReference>
<name>A0A0A8HA42_9BACT</name>
<accession>A0A0A8HA42</accession>
<organism evidence="1 2">
    <name type="scientific">Campylobacter subantarcticus LMG 24374</name>
    <dbReference type="NCBI Taxonomy" id="1388751"/>
    <lineage>
        <taxon>Bacteria</taxon>
        <taxon>Pseudomonadati</taxon>
        <taxon>Campylobacterota</taxon>
        <taxon>Epsilonproteobacteria</taxon>
        <taxon>Campylobacterales</taxon>
        <taxon>Campylobacteraceae</taxon>
        <taxon>Campylobacter</taxon>
    </lineage>
</organism>
<dbReference type="Gene3D" id="3.90.1640.10">
    <property type="entry name" value="inorganic pyrophosphatase (n-terminal core)"/>
    <property type="match status" value="1"/>
</dbReference>
<dbReference type="PANTHER" id="PTHR42146:SF1">
    <property type="entry name" value="OLIGORIBONUCLEASE NRNB"/>
    <property type="match status" value="1"/>
</dbReference>
<dbReference type="Gene3D" id="3.10.310.30">
    <property type="match status" value="1"/>
</dbReference>
<dbReference type="EMBL" id="CP007772">
    <property type="protein sequence ID" value="AJC90941.1"/>
    <property type="molecule type" value="Genomic_DNA"/>
</dbReference>
<dbReference type="HOGENOM" id="CLU_789737_0_0_7"/>
<dbReference type="InterPro" id="IPR052968">
    <property type="entry name" value="Nucleotide_metab_enz"/>
</dbReference>